<gene>
    <name evidence="3" type="primary">LOC109472994</name>
</gene>
<keyword evidence="1" id="KW-0812">Transmembrane</keyword>
<keyword evidence="1" id="KW-1133">Transmembrane helix</keyword>
<proteinExistence type="predicted"/>
<feature type="transmembrane region" description="Helical" evidence="1">
    <location>
        <begin position="142"/>
        <end position="162"/>
    </location>
</feature>
<name>A0A6P4YVP6_BRABE</name>
<evidence type="ECO:0000313" key="2">
    <source>
        <dbReference type="Proteomes" id="UP000515135"/>
    </source>
</evidence>
<evidence type="ECO:0000313" key="3">
    <source>
        <dbReference type="RefSeq" id="XP_019628418.1"/>
    </source>
</evidence>
<keyword evidence="2" id="KW-1185">Reference proteome</keyword>
<dbReference type="PANTHER" id="PTHR12242">
    <property type="entry name" value="OS02G0130600 PROTEIN-RELATED"/>
    <property type="match status" value="1"/>
</dbReference>
<feature type="transmembrane region" description="Helical" evidence="1">
    <location>
        <begin position="238"/>
        <end position="260"/>
    </location>
</feature>
<feature type="transmembrane region" description="Helical" evidence="1">
    <location>
        <begin position="64"/>
        <end position="81"/>
    </location>
</feature>
<feature type="transmembrane region" description="Helical" evidence="1">
    <location>
        <begin position="102"/>
        <end position="122"/>
    </location>
</feature>
<organism evidence="2 3">
    <name type="scientific">Branchiostoma belcheri</name>
    <name type="common">Amphioxus</name>
    <dbReference type="NCBI Taxonomy" id="7741"/>
    <lineage>
        <taxon>Eukaryota</taxon>
        <taxon>Metazoa</taxon>
        <taxon>Chordata</taxon>
        <taxon>Cephalochordata</taxon>
        <taxon>Leptocardii</taxon>
        <taxon>Amphioxiformes</taxon>
        <taxon>Branchiostomatidae</taxon>
        <taxon>Branchiostoma</taxon>
    </lineage>
</organism>
<dbReference type="GeneID" id="109472994"/>
<protein>
    <submittedName>
        <fullName evidence="3">Uncharacterized protein LOC109472994</fullName>
    </submittedName>
</protein>
<dbReference type="PANTHER" id="PTHR12242:SF45">
    <property type="entry name" value="MARVEL DOMAIN-CONTAINING PROTEIN"/>
    <property type="match status" value="1"/>
</dbReference>
<sequence length="269" mass="31183">MMSIQYKLSHRPVRRWFLLVCAMTIIYGTAARKEETVQDQSQNNIDVYAKDFSTSPWMVNQVPYVIYRLAVAAISLSYLLFDLWSKCTNRQAVYWTTRYTHWGCTLLVLHFCWSAVLAYNYHVSPPSYRHAPLQWYHHVSRALFSASLAPSLAIAILYWFVITRTGPGTVIKHGCNTLLAILDVFISGYPLHISDVVYSMYLIAAYNVFIAWLWKMGYHAGGYYPPVIDFSRSVRKTVSFMAQVALIVQPAFHLVFYALYCMREWMVHV</sequence>
<evidence type="ECO:0000256" key="1">
    <source>
        <dbReference type="SAM" id="Phobius"/>
    </source>
</evidence>
<dbReference type="AlphaFoldDB" id="A0A6P4YVP6"/>
<reference evidence="3" key="1">
    <citation type="submission" date="2025-08" db="UniProtKB">
        <authorList>
            <consortium name="RefSeq"/>
        </authorList>
    </citation>
    <scope>IDENTIFICATION</scope>
    <source>
        <tissue evidence="3">Gonad</tissue>
    </source>
</reference>
<dbReference type="Proteomes" id="UP000515135">
    <property type="component" value="Unplaced"/>
</dbReference>
<dbReference type="KEGG" id="bbel:109472994"/>
<dbReference type="OrthoDB" id="10288482at2759"/>
<dbReference type="RefSeq" id="XP_019628418.1">
    <property type="nucleotide sequence ID" value="XM_019772859.1"/>
</dbReference>
<accession>A0A6P4YVP6</accession>
<dbReference type="GO" id="GO:0016020">
    <property type="term" value="C:membrane"/>
    <property type="evidence" value="ECO:0007669"/>
    <property type="project" value="TreeGrafter"/>
</dbReference>
<feature type="transmembrane region" description="Helical" evidence="1">
    <location>
        <begin position="198"/>
        <end position="217"/>
    </location>
</feature>
<keyword evidence="1" id="KW-0472">Membrane</keyword>